<name>A0ABD5SGJ0_9EURY</name>
<accession>A0ABD5SGJ0</accession>
<evidence type="ECO:0008006" key="4">
    <source>
        <dbReference type="Google" id="ProtNLM"/>
    </source>
</evidence>
<dbReference type="AlphaFoldDB" id="A0ABD5SGJ0"/>
<dbReference type="EMBL" id="JBHSWV010000007">
    <property type="protein sequence ID" value="MFC6763625.1"/>
    <property type="molecule type" value="Genomic_DNA"/>
</dbReference>
<dbReference type="Proteomes" id="UP001596383">
    <property type="component" value="Unassembled WGS sequence"/>
</dbReference>
<evidence type="ECO:0000313" key="3">
    <source>
        <dbReference type="Proteomes" id="UP001596383"/>
    </source>
</evidence>
<protein>
    <recommendedName>
        <fullName evidence="4">Arrestin-like N-terminal domain-containing protein</fullName>
    </recommendedName>
</protein>
<evidence type="ECO:0000313" key="2">
    <source>
        <dbReference type="EMBL" id="MFC6763625.1"/>
    </source>
</evidence>
<evidence type="ECO:0000256" key="1">
    <source>
        <dbReference type="SAM" id="MobiDB-lite"/>
    </source>
</evidence>
<comment type="caution">
    <text evidence="2">The sequence shown here is derived from an EMBL/GenBank/DDBJ whole genome shotgun (WGS) entry which is preliminary data.</text>
</comment>
<gene>
    <name evidence="2" type="ORF">ACFQE6_00565</name>
</gene>
<proteinExistence type="predicted"/>
<organism evidence="2 3">
    <name type="scientific">Natrinema soli</name>
    <dbReference type="NCBI Taxonomy" id="1930624"/>
    <lineage>
        <taxon>Archaea</taxon>
        <taxon>Methanobacteriati</taxon>
        <taxon>Methanobacteriota</taxon>
        <taxon>Stenosarchaea group</taxon>
        <taxon>Halobacteria</taxon>
        <taxon>Halobacteriales</taxon>
        <taxon>Natrialbaceae</taxon>
        <taxon>Natrinema</taxon>
    </lineage>
</organism>
<keyword evidence="3" id="KW-1185">Reference proteome</keyword>
<feature type="region of interest" description="Disordered" evidence="1">
    <location>
        <begin position="130"/>
        <end position="150"/>
    </location>
</feature>
<dbReference type="RefSeq" id="WP_273736744.1">
    <property type="nucleotide sequence ID" value="NZ_JAQIVI010000007.1"/>
</dbReference>
<sequence length="150" mass="16949">MMEIQQLEDKACYVSDKDEYGMIEVRTCMDGTAEACCLSKGETGTQRTGVINWRSHMSTVEVRIRSLNESITLMPEEKESKGAYEYVKEVHLPPSMGSNVNEYEFRVPVKRESAGISMSEIIQLSMTIDTEQAAEDSREGPTLHSKIQFK</sequence>
<reference evidence="2 3" key="1">
    <citation type="journal article" date="2019" name="Int. J. Syst. Evol. Microbiol.">
        <title>The Global Catalogue of Microorganisms (GCM) 10K type strain sequencing project: providing services to taxonomists for standard genome sequencing and annotation.</title>
        <authorList>
            <consortium name="The Broad Institute Genomics Platform"/>
            <consortium name="The Broad Institute Genome Sequencing Center for Infectious Disease"/>
            <person name="Wu L."/>
            <person name="Ma J."/>
        </authorList>
    </citation>
    <scope>NUCLEOTIDE SEQUENCE [LARGE SCALE GENOMIC DNA]</scope>
    <source>
        <strain evidence="2 3">LMG 29247</strain>
    </source>
</reference>